<dbReference type="AlphaFoldDB" id="A0A7S1IK77"/>
<sequence>MGPPSVHCTIIAEYTDEAEDASKHHCTPSCSVSALGKGTPAQGDVIHTSPEACHSGLSATTKAMSQASVSCATPHCKSLKNLMSSTVYSHLGWGQPDTAVKPECWDSAPFVG</sequence>
<protein>
    <submittedName>
        <fullName evidence="1">Uncharacterized protein</fullName>
    </submittedName>
</protein>
<proteinExistence type="predicted"/>
<dbReference type="EMBL" id="HBGA01068869">
    <property type="protein sequence ID" value="CAD9014633.1"/>
    <property type="molecule type" value="Transcribed_RNA"/>
</dbReference>
<name>A0A7S1IK77_9EUGL</name>
<reference evidence="1" key="1">
    <citation type="submission" date="2021-01" db="EMBL/GenBank/DDBJ databases">
        <authorList>
            <person name="Corre E."/>
            <person name="Pelletier E."/>
            <person name="Niang G."/>
            <person name="Scheremetjew M."/>
            <person name="Finn R."/>
            <person name="Kale V."/>
            <person name="Holt S."/>
            <person name="Cochrane G."/>
            <person name="Meng A."/>
            <person name="Brown T."/>
            <person name="Cohen L."/>
        </authorList>
    </citation>
    <scope>NUCLEOTIDE SEQUENCE</scope>
    <source>
        <strain evidence="1">NIES-381</strain>
    </source>
</reference>
<accession>A0A7S1IK77</accession>
<evidence type="ECO:0000313" key="1">
    <source>
        <dbReference type="EMBL" id="CAD9014633.1"/>
    </source>
</evidence>
<organism evidence="1">
    <name type="scientific">Eutreptiella gymnastica</name>
    <dbReference type="NCBI Taxonomy" id="73025"/>
    <lineage>
        <taxon>Eukaryota</taxon>
        <taxon>Discoba</taxon>
        <taxon>Euglenozoa</taxon>
        <taxon>Euglenida</taxon>
        <taxon>Spirocuta</taxon>
        <taxon>Euglenophyceae</taxon>
        <taxon>Eutreptiales</taxon>
        <taxon>Eutreptiaceae</taxon>
        <taxon>Eutreptiella</taxon>
    </lineage>
</organism>
<gene>
    <name evidence="1" type="ORF">EGYM00392_LOCUS25739</name>
</gene>